<dbReference type="InterPro" id="IPR050357">
    <property type="entry name" value="Arrestin_domain-protein"/>
</dbReference>
<dbReference type="InterPro" id="IPR014756">
    <property type="entry name" value="Ig_E-set"/>
</dbReference>
<feature type="transmembrane region" description="Helical" evidence="1">
    <location>
        <begin position="170"/>
        <end position="189"/>
    </location>
</feature>
<accession>A0A5C6E4W7</accession>
<dbReference type="SUPFAM" id="SSF81296">
    <property type="entry name" value="E set domains"/>
    <property type="match status" value="2"/>
</dbReference>
<evidence type="ECO:0000256" key="1">
    <source>
        <dbReference type="SAM" id="Phobius"/>
    </source>
</evidence>
<dbReference type="OrthoDB" id="263784at2"/>
<dbReference type="Gene3D" id="2.60.40.640">
    <property type="match status" value="2"/>
</dbReference>
<organism evidence="2 3">
    <name type="scientific">Novipirellula aureliae</name>
    <dbReference type="NCBI Taxonomy" id="2527966"/>
    <lineage>
        <taxon>Bacteria</taxon>
        <taxon>Pseudomonadati</taxon>
        <taxon>Planctomycetota</taxon>
        <taxon>Planctomycetia</taxon>
        <taxon>Pirellulales</taxon>
        <taxon>Pirellulaceae</taxon>
        <taxon>Novipirellula</taxon>
    </lineage>
</organism>
<keyword evidence="3" id="KW-1185">Reference proteome</keyword>
<evidence type="ECO:0000313" key="2">
    <source>
        <dbReference type="EMBL" id="TWU43982.1"/>
    </source>
</evidence>
<dbReference type="AlphaFoldDB" id="A0A5C6E4W7"/>
<evidence type="ECO:0008006" key="4">
    <source>
        <dbReference type="Google" id="ProtNLM"/>
    </source>
</evidence>
<dbReference type="InterPro" id="IPR014752">
    <property type="entry name" value="Arrestin-like_C"/>
</dbReference>
<dbReference type="PANTHER" id="PTHR11188">
    <property type="entry name" value="ARRESTIN DOMAIN CONTAINING PROTEIN"/>
    <property type="match status" value="1"/>
</dbReference>
<protein>
    <recommendedName>
        <fullName evidence="4">Arrestin-like N-terminal domain-containing protein</fullName>
    </recommendedName>
</protein>
<keyword evidence="1" id="KW-1133">Transmembrane helix</keyword>
<feature type="transmembrane region" description="Helical" evidence="1">
    <location>
        <begin position="143"/>
        <end position="164"/>
    </location>
</feature>
<dbReference type="GO" id="GO:0015031">
    <property type="term" value="P:protein transport"/>
    <property type="evidence" value="ECO:0007669"/>
    <property type="project" value="TreeGrafter"/>
</dbReference>
<reference evidence="2 3" key="1">
    <citation type="submission" date="2019-02" db="EMBL/GenBank/DDBJ databases">
        <title>Deep-cultivation of Planctomycetes and their phenomic and genomic characterization uncovers novel biology.</title>
        <authorList>
            <person name="Wiegand S."/>
            <person name="Jogler M."/>
            <person name="Boedeker C."/>
            <person name="Pinto D."/>
            <person name="Vollmers J."/>
            <person name="Rivas-Marin E."/>
            <person name="Kohn T."/>
            <person name="Peeters S.H."/>
            <person name="Heuer A."/>
            <person name="Rast P."/>
            <person name="Oberbeckmann S."/>
            <person name="Bunk B."/>
            <person name="Jeske O."/>
            <person name="Meyerdierks A."/>
            <person name="Storesund J.E."/>
            <person name="Kallscheuer N."/>
            <person name="Luecker S."/>
            <person name="Lage O.M."/>
            <person name="Pohl T."/>
            <person name="Merkel B.J."/>
            <person name="Hornburger P."/>
            <person name="Mueller R.-W."/>
            <person name="Bruemmer F."/>
            <person name="Labrenz M."/>
            <person name="Spormann A.M."/>
            <person name="Op Den Camp H."/>
            <person name="Overmann J."/>
            <person name="Amann R."/>
            <person name="Jetten M.S.M."/>
            <person name="Mascher T."/>
            <person name="Medema M.H."/>
            <person name="Devos D.P."/>
            <person name="Kaster A.-K."/>
            <person name="Ovreas L."/>
            <person name="Rohde M."/>
            <person name="Galperin M.Y."/>
            <person name="Jogler C."/>
        </authorList>
    </citation>
    <scope>NUCLEOTIDE SEQUENCE [LARGE SCALE GENOMIC DNA]</scope>
    <source>
        <strain evidence="2 3">Q31b</strain>
    </source>
</reference>
<dbReference type="PANTHER" id="PTHR11188:SF17">
    <property type="entry name" value="FI21816P1"/>
    <property type="match status" value="1"/>
</dbReference>
<dbReference type="EMBL" id="SJPY01000002">
    <property type="protein sequence ID" value="TWU43982.1"/>
    <property type="molecule type" value="Genomic_DNA"/>
</dbReference>
<dbReference type="Proteomes" id="UP000315471">
    <property type="component" value="Unassembled WGS sequence"/>
</dbReference>
<proteinExistence type="predicted"/>
<sequence>MAKCDLSINLDDKADVLHDGGSTIRGTVRVDVDNDVKCNGLIVESAWRTHGRGNIAKGSTDKVTLFTGHWTAGQHVEYPFELKIADWPPTYHGHYLNIDHYIDARVDIPWSFDPKASVPFLVRAACDNTQAVVPRTTKQINGIAGGCIAALVIAGFAMFVAAFVIGDGGIIPIIFLGAFGLIGASVFLVKSVLPKWVLGQVACDLGMTTVSPGQTIKGQLSFSPRKNLQINGITMKVSANEQCISGSGSNKKTHHHRLFQSTETLEGATTLSANRPLHYDFSYQIPNDAPFSVELRDNKLHWIVEVSIDIPRWPDWRKKIKLQVLPDESASDRVRSQTEPTTEISAAAESETITFAETARHLWAVRDHPVKRSALIDAIVGLSFDMSAHIERRLLYGGRDAPNVYRDGHAVWAHSDDPELPLVLYIPKDLGDEFEQLGRGLWHGRATVIGWDDRNERLQLKVEVLKPSDGR</sequence>
<comment type="caution">
    <text evidence="2">The sequence shown here is derived from an EMBL/GenBank/DDBJ whole genome shotgun (WGS) entry which is preliminary data.</text>
</comment>
<gene>
    <name evidence="2" type="ORF">Q31b_15160</name>
</gene>
<name>A0A5C6E4W7_9BACT</name>
<keyword evidence="1" id="KW-0472">Membrane</keyword>
<keyword evidence="1" id="KW-0812">Transmembrane</keyword>
<dbReference type="GO" id="GO:0005737">
    <property type="term" value="C:cytoplasm"/>
    <property type="evidence" value="ECO:0007669"/>
    <property type="project" value="TreeGrafter"/>
</dbReference>
<dbReference type="InterPro" id="IPR009776">
    <property type="entry name" value="Spore_0_M"/>
</dbReference>
<dbReference type="RefSeq" id="WP_146599023.1">
    <property type="nucleotide sequence ID" value="NZ_SJPY01000002.1"/>
</dbReference>
<evidence type="ECO:0000313" key="3">
    <source>
        <dbReference type="Proteomes" id="UP000315471"/>
    </source>
</evidence>
<dbReference type="Pfam" id="PF07070">
    <property type="entry name" value="Spo0M"/>
    <property type="match status" value="1"/>
</dbReference>